<dbReference type="CDD" id="cd05398">
    <property type="entry name" value="NT_ClassII-CCAase"/>
    <property type="match status" value="1"/>
</dbReference>
<evidence type="ECO:0000259" key="10">
    <source>
        <dbReference type="Pfam" id="PF01743"/>
    </source>
</evidence>
<feature type="domain" description="CCA-adding enzyme C-terminal" evidence="12">
    <location>
        <begin position="263"/>
        <end position="403"/>
    </location>
</feature>
<keyword evidence="2 9" id="KW-0808">Transferase</keyword>
<dbReference type="InterPro" id="IPR002646">
    <property type="entry name" value="PolA_pol_head_dom"/>
</dbReference>
<dbReference type="PANTHER" id="PTHR46173">
    <property type="entry name" value="CCA TRNA NUCLEOTIDYLTRANSFERASE 1, MITOCHONDRIAL"/>
    <property type="match status" value="1"/>
</dbReference>
<evidence type="ECO:0000256" key="2">
    <source>
        <dbReference type="ARBA" id="ARBA00022679"/>
    </source>
</evidence>
<dbReference type="PANTHER" id="PTHR46173:SF1">
    <property type="entry name" value="CCA TRNA NUCLEOTIDYLTRANSFERASE 1, MITOCHONDRIAL"/>
    <property type="match status" value="1"/>
</dbReference>
<dbReference type="Proteomes" id="UP000229523">
    <property type="component" value="Unassembled WGS sequence"/>
</dbReference>
<keyword evidence="14" id="KW-1185">Reference proteome</keyword>
<dbReference type="EC" id="2.7.7.72" evidence="13"/>
<dbReference type="GO" id="GO:0000166">
    <property type="term" value="F:nucleotide binding"/>
    <property type="evidence" value="ECO:0007669"/>
    <property type="project" value="UniProtKB-KW"/>
</dbReference>
<dbReference type="InterPro" id="IPR032810">
    <property type="entry name" value="CCA-adding_enz_C"/>
</dbReference>
<accession>A0A2G5NUV4</accession>
<dbReference type="GO" id="GO:0008033">
    <property type="term" value="P:tRNA processing"/>
    <property type="evidence" value="ECO:0007669"/>
    <property type="project" value="UniProtKB-KW"/>
</dbReference>
<evidence type="ECO:0000259" key="12">
    <source>
        <dbReference type="Pfam" id="PF13735"/>
    </source>
</evidence>
<reference evidence="13 14" key="1">
    <citation type="journal article" date="2018" name="Front. Microbiol.">
        <title>Description and Comparative Genomics of Macrococcus caseolyticus subsp. hominis subsp. nov., Macrococcus goetzii sp. nov., Macrococcus epidermidis sp. nov., and Macrococcus bohemicus sp. nov., Novel Macrococci From Human Clinical Material With Virulence Potential and Suspected Uptake of Foreign DNA by Natural Transformation.</title>
        <authorList>
            <person name="Maslanova I."/>
            <person name="Wertheimer Z."/>
            <person name="Sedlacek I."/>
            <person name="Svec P."/>
            <person name="Indrakova A."/>
            <person name="Kovarovic V."/>
            <person name="Schumann P."/>
            <person name="Sproer C."/>
            <person name="Kralova S."/>
            <person name="Sedo O."/>
            <person name="Kristofova L."/>
            <person name="Vrbovska V."/>
            <person name="Fuzik T."/>
            <person name="Petras P."/>
            <person name="Zdrahal Z."/>
            <person name="Ruzickova V."/>
            <person name="Doskar J."/>
            <person name="Pantucek R."/>
        </authorList>
    </citation>
    <scope>NUCLEOTIDE SEQUENCE [LARGE SCALE GENOMIC DNA]</scope>
    <source>
        <strain evidence="13 14">CCM 4927</strain>
    </source>
</reference>
<dbReference type="NCBIfam" id="NF009814">
    <property type="entry name" value="PRK13299.1"/>
    <property type="match status" value="1"/>
</dbReference>
<feature type="domain" description="tRNA nucleotidyltransferase/poly(A) polymerase RNA and SrmB- binding" evidence="11">
    <location>
        <begin position="180"/>
        <end position="228"/>
    </location>
</feature>
<evidence type="ECO:0000256" key="7">
    <source>
        <dbReference type="ARBA" id="ARBA00022842"/>
    </source>
</evidence>
<dbReference type="Gene3D" id="3.30.460.10">
    <property type="entry name" value="Beta Polymerase, domain 2"/>
    <property type="match status" value="1"/>
</dbReference>
<keyword evidence="4 13" id="KW-0548">Nucleotidyltransferase</keyword>
<keyword evidence="7" id="KW-0460">Magnesium</keyword>
<sequence>MKLELSYLNHTTQALIKTANQVIGELKLHGYEAYIVGGAVRNLLLGEEVNDIDITTDCLPKNIIKIFDKTVPVGIEHGTVIVLWQDFQFEVTTFRVDGEYIDHRRPEQVQFVTDLKSDLERRDFTINALALSETYEIIDYFDGQKDLKNKEIRAVGNAAHRFEEDALRMMRAIRFQSVLNFNIETNTLHAIDKLAATIALVSIERIVVELKKLLMGKGVHQALQIFYKTMYCYLPFFRDIKENTATYQLHSPVNFVVYIAYIIYCELKVGQDLTSKISDFKLSNQEKKQIKDCVLIFDFFNHSEISLKAFVYRFDIDLIQSVYHFILNEKIVFNNIVDISSILNAKQQLPIQTRDELQIDGNVLMTNLDKKPGPWLKSMINNIELAVIEGRLSNRQENILEWAKNHV</sequence>
<evidence type="ECO:0000313" key="13">
    <source>
        <dbReference type="EMBL" id="RAI82564.1"/>
    </source>
</evidence>
<evidence type="ECO:0000256" key="8">
    <source>
        <dbReference type="ARBA" id="ARBA00022884"/>
    </source>
</evidence>
<evidence type="ECO:0000256" key="4">
    <source>
        <dbReference type="ARBA" id="ARBA00022695"/>
    </source>
</evidence>
<comment type="similarity">
    <text evidence="9">Belongs to the tRNA nucleotidyltransferase/poly(A) polymerase family.</text>
</comment>
<comment type="caution">
    <text evidence="13">The sequence shown here is derived from an EMBL/GenBank/DDBJ whole genome shotgun (WGS) entry which is preliminary data.</text>
</comment>
<dbReference type="SUPFAM" id="SSF81301">
    <property type="entry name" value="Nucleotidyltransferase"/>
    <property type="match status" value="1"/>
</dbReference>
<evidence type="ECO:0000256" key="1">
    <source>
        <dbReference type="ARBA" id="ARBA00001946"/>
    </source>
</evidence>
<dbReference type="Pfam" id="PF13735">
    <property type="entry name" value="tRNA_NucTran2_2"/>
    <property type="match status" value="1"/>
</dbReference>
<dbReference type="GO" id="GO:0004810">
    <property type="term" value="F:CCA tRNA nucleotidyltransferase activity"/>
    <property type="evidence" value="ECO:0007669"/>
    <property type="project" value="UniProtKB-EC"/>
</dbReference>
<name>A0A2G5NUV4_9STAP</name>
<gene>
    <name evidence="13" type="ORF">BFS35_002425</name>
</gene>
<dbReference type="GO" id="GO:0046872">
    <property type="term" value="F:metal ion binding"/>
    <property type="evidence" value="ECO:0007669"/>
    <property type="project" value="UniProtKB-KW"/>
</dbReference>
<comment type="cofactor">
    <cofactor evidence="1">
        <name>Mg(2+)</name>
        <dbReference type="ChEBI" id="CHEBI:18420"/>
    </cofactor>
</comment>
<dbReference type="Gene3D" id="1.10.3090.10">
    <property type="entry name" value="cca-adding enzyme, domain 2"/>
    <property type="match status" value="1"/>
</dbReference>
<feature type="domain" description="Poly A polymerase head" evidence="10">
    <location>
        <begin position="33"/>
        <end position="153"/>
    </location>
</feature>
<proteinExistence type="inferred from homology"/>
<dbReference type="EMBL" id="MJBI02000001">
    <property type="protein sequence ID" value="RAI82564.1"/>
    <property type="molecule type" value="Genomic_DNA"/>
</dbReference>
<dbReference type="SUPFAM" id="SSF81891">
    <property type="entry name" value="Poly A polymerase C-terminal region-like"/>
    <property type="match status" value="1"/>
</dbReference>
<dbReference type="InterPro" id="IPR032828">
    <property type="entry name" value="PolyA_RNA-bd"/>
</dbReference>
<dbReference type="RefSeq" id="WP_099578183.1">
    <property type="nucleotide sequence ID" value="NZ_MJBI02000001.1"/>
</dbReference>
<keyword evidence="6" id="KW-0547">Nucleotide-binding</keyword>
<dbReference type="Gene3D" id="1.10.246.80">
    <property type="match status" value="1"/>
</dbReference>
<dbReference type="InterPro" id="IPR050264">
    <property type="entry name" value="Bact_CCA-adding_enz_type3_sf"/>
</dbReference>
<keyword evidence="5" id="KW-0479">Metal-binding</keyword>
<dbReference type="InterPro" id="IPR043519">
    <property type="entry name" value="NT_sf"/>
</dbReference>
<dbReference type="Pfam" id="PF01743">
    <property type="entry name" value="PolyA_pol"/>
    <property type="match status" value="1"/>
</dbReference>
<dbReference type="Pfam" id="PF12627">
    <property type="entry name" value="PolyA_pol_RNAbd"/>
    <property type="match status" value="1"/>
</dbReference>
<evidence type="ECO:0000256" key="6">
    <source>
        <dbReference type="ARBA" id="ARBA00022741"/>
    </source>
</evidence>
<organism evidence="13 14">
    <name type="scientific">Macrococcoides goetzii</name>
    <dbReference type="NCBI Taxonomy" id="1891097"/>
    <lineage>
        <taxon>Bacteria</taxon>
        <taxon>Bacillati</taxon>
        <taxon>Bacillota</taxon>
        <taxon>Bacilli</taxon>
        <taxon>Bacillales</taxon>
        <taxon>Staphylococcaceae</taxon>
        <taxon>Macrococcoides</taxon>
    </lineage>
</organism>
<evidence type="ECO:0000313" key="14">
    <source>
        <dbReference type="Proteomes" id="UP000229523"/>
    </source>
</evidence>
<dbReference type="AlphaFoldDB" id="A0A2G5NUV4"/>
<keyword evidence="3" id="KW-0819">tRNA processing</keyword>
<protein>
    <submittedName>
        <fullName evidence="13">CCA tRNA nucleotidyltransferase</fullName>
        <ecNumber evidence="13">2.7.7.72</ecNumber>
    </submittedName>
</protein>
<keyword evidence="8 9" id="KW-0694">RNA-binding</keyword>
<evidence type="ECO:0000259" key="11">
    <source>
        <dbReference type="Pfam" id="PF12627"/>
    </source>
</evidence>
<evidence type="ECO:0000256" key="3">
    <source>
        <dbReference type="ARBA" id="ARBA00022694"/>
    </source>
</evidence>
<evidence type="ECO:0000256" key="5">
    <source>
        <dbReference type="ARBA" id="ARBA00022723"/>
    </source>
</evidence>
<evidence type="ECO:0000256" key="9">
    <source>
        <dbReference type="RuleBase" id="RU003953"/>
    </source>
</evidence>
<dbReference type="GO" id="GO:0000049">
    <property type="term" value="F:tRNA binding"/>
    <property type="evidence" value="ECO:0007669"/>
    <property type="project" value="TreeGrafter"/>
</dbReference>